<dbReference type="AlphaFoldDB" id="B7Q427"/>
<evidence type="ECO:0000313" key="2">
    <source>
        <dbReference type="EnsemblMetazoa" id="ISCW011086-PA"/>
    </source>
</evidence>
<dbReference type="PaxDb" id="6945-B7Q427"/>
<keyword evidence="3" id="KW-1185">Reference proteome</keyword>
<dbReference type="VEuPathDB" id="VectorBase:ISCW011086"/>
<dbReference type="VEuPathDB" id="VectorBase:ISCI011086"/>
<name>B7Q427_IXOSC</name>
<organism>
    <name type="scientific">Ixodes scapularis</name>
    <name type="common">Black-legged tick</name>
    <name type="synonym">Deer tick</name>
    <dbReference type="NCBI Taxonomy" id="6945"/>
    <lineage>
        <taxon>Eukaryota</taxon>
        <taxon>Metazoa</taxon>
        <taxon>Ecdysozoa</taxon>
        <taxon>Arthropoda</taxon>
        <taxon>Chelicerata</taxon>
        <taxon>Arachnida</taxon>
        <taxon>Acari</taxon>
        <taxon>Parasitiformes</taxon>
        <taxon>Ixodida</taxon>
        <taxon>Ixodoidea</taxon>
        <taxon>Ixodidae</taxon>
        <taxon>Ixodinae</taxon>
        <taxon>Ixodes</taxon>
    </lineage>
</organism>
<dbReference type="InParanoid" id="B7Q427"/>
<gene>
    <name evidence="1" type="ORF">IscW_ISCW011086</name>
</gene>
<dbReference type="HOGENOM" id="CLU_1268174_0_0_1"/>
<dbReference type="EMBL" id="DS853260">
    <property type="protein sequence ID" value="EEC13602.1"/>
    <property type="molecule type" value="Genomic_DNA"/>
</dbReference>
<evidence type="ECO:0000313" key="3">
    <source>
        <dbReference type="Proteomes" id="UP000001555"/>
    </source>
</evidence>
<dbReference type="EMBL" id="ABJB010304256">
    <property type="status" value="NOT_ANNOTATED_CDS"/>
    <property type="molecule type" value="Genomic_DNA"/>
</dbReference>
<reference evidence="2" key="2">
    <citation type="submission" date="2020-05" db="UniProtKB">
        <authorList>
            <consortium name="EnsemblMetazoa"/>
        </authorList>
    </citation>
    <scope>IDENTIFICATION</scope>
    <source>
        <strain evidence="2">wikel</strain>
    </source>
</reference>
<dbReference type="EnsemblMetazoa" id="ISCW011086-RA">
    <property type="protein sequence ID" value="ISCW011086-PA"/>
    <property type="gene ID" value="ISCW011086"/>
</dbReference>
<reference evidence="1 3" key="1">
    <citation type="submission" date="2008-03" db="EMBL/GenBank/DDBJ databases">
        <title>Annotation of Ixodes scapularis.</title>
        <authorList>
            <consortium name="Ixodes scapularis Genome Project Consortium"/>
            <person name="Caler E."/>
            <person name="Hannick L.I."/>
            <person name="Bidwell S."/>
            <person name="Joardar V."/>
            <person name="Thiagarajan M."/>
            <person name="Amedeo P."/>
            <person name="Galinsky K.J."/>
            <person name="Schobel S."/>
            <person name="Inman J."/>
            <person name="Hostetler J."/>
            <person name="Miller J."/>
            <person name="Hammond M."/>
            <person name="Megy K."/>
            <person name="Lawson D."/>
            <person name="Kodira C."/>
            <person name="Sutton G."/>
            <person name="Meyer J."/>
            <person name="Hill C.A."/>
            <person name="Birren B."/>
            <person name="Nene V."/>
            <person name="Collins F."/>
            <person name="Alarcon-Chaidez F."/>
            <person name="Wikel S."/>
            <person name="Strausberg R."/>
        </authorList>
    </citation>
    <scope>NUCLEOTIDE SEQUENCE [LARGE SCALE GENOMIC DNA]</scope>
    <source>
        <strain evidence="3">Wikel</strain>
        <strain evidence="1">Wikel colony</strain>
    </source>
</reference>
<dbReference type="Proteomes" id="UP000001555">
    <property type="component" value="Unassembled WGS sequence"/>
</dbReference>
<protein>
    <submittedName>
        <fullName evidence="1 2">Uncharacterized protein</fullName>
    </submittedName>
</protein>
<accession>B7Q427</accession>
<evidence type="ECO:0000313" key="1">
    <source>
        <dbReference type="EMBL" id="EEC13602.1"/>
    </source>
</evidence>
<proteinExistence type="predicted"/>
<sequence>MRFATPGFDVAFYFYFANVIQTARVQQFLLASSTLFDVTGGMRPVRSKLTSYRRRANDHNLPIPASLLPIPFCSSRSNFQTPLSPAKASIAAGKATMPGLPSFFFLDVRVFVKALLYRLEERTETARIVQMSRMRAISQSGCRERLLGPVFESGLVLEERRCRREANGYAGFRLETKRAPGTRHGNAQGRSNYIPLTKRNQLSTTTIFASRLEFTEST</sequence>